<dbReference type="SUPFAM" id="SSF51695">
    <property type="entry name" value="PLC-like phosphodiesterases"/>
    <property type="match status" value="1"/>
</dbReference>
<dbReference type="RefSeq" id="WP_380234203.1">
    <property type="nucleotide sequence ID" value="NZ_JBHSOD010000008.1"/>
</dbReference>
<evidence type="ECO:0000256" key="6">
    <source>
        <dbReference type="ARBA" id="ARBA00047512"/>
    </source>
</evidence>
<evidence type="ECO:0000256" key="5">
    <source>
        <dbReference type="ARBA" id="ARBA00022801"/>
    </source>
</evidence>
<evidence type="ECO:0000259" key="8">
    <source>
        <dbReference type="PROSITE" id="PS51704"/>
    </source>
</evidence>
<gene>
    <name evidence="9" type="ORF">ACFP0N_09270</name>
</gene>
<dbReference type="Proteomes" id="UP001596067">
    <property type="component" value="Unassembled WGS sequence"/>
</dbReference>
<keyword evidence="10" id="KW-1185">Reference proteome</keyword>
<protein>
    <recommendedName>
        <fullName evidence="2">glycerophosphodiester phosphodiesterase</fullName>
        <ecNumber evidence="2">3.1.4.46</ecNumber>
    </recommendedName>
</protein>
<feature type="compositionally biased region" description="Basic and acidic residues" evidence="7">
    <location>
        <begin position="51"/>
        <end position="73"/>
    </location>
</feature>
<dbReference type="Pfam" id="PF03009">
    <property type="entry name" value="GDPD"/>
    <property type="match status" value="1"/>
</dbReference>
<dbReference type="PANTHER" id="PTHR43620">
    <property type="entry name" value="GLYCEROPHOSPHORYL DIESTER PHOSPHODIESTERASE"/>
    <property type="match status" value="1"/>
</dbReference>
<evidence type="ECO:0000256" key="4">
    <source>
        <dbReference type="ARBA" id="ARBA00022798"/>
    </source>
</evidence>
<feature type="domain" description="GP-PDE" evidence="8">
    <location>
        <begin position="96"/>
        <end position="422"/>
    </location>
</feature>
<sequence length="432" mass="47521">MTYRPLDGNSPAESAPGAESSRRWFLRATGAAGEGAAAFAAGAGDAFAAGDEDRPDAGRPAGDDERGGDERGAAARPTGTRPPVRTGTGLDRLPHPLVIGHRGAPGYRPEETLGSYELALELGADVIEPDLVPTKDGHLVIRHENNIAETTDVADHREFEGRKTTKSIDGQPLTGWFTEDFTLAELKTLRAKERLPQQRQRNTLYDGRWQILTFRELADFARKRGRELGREVWLYPETKHPSYFRSIGLPLEERLADELRRTGLAGRNGRAILQSFEPSSLQRLAKLVDNPRIQLLSGATSRPYDFVLAGDPRTVADLVKPEGLRWIASFAHGIGPTTQLIAPVDADGKLQPPTTLVRDAHAARLLLHPYTVRNENAFLPVDYRRGTDPNAYGDAIGWARYLFELGVDGFFTDQTDTSILARQDFWAAEGVN</sequence>
<comment type="similarity">
    <text evidence="1">Belongs to the glycerophosphoryl diester phosphodiesterase family.</text>
</comment>
<feature type="compositionally biased region" description="Low complexity" evidence="7">
    <location>
        <begin position="74"/>
        <end position="89"/>
    </location>
</feature>
<keyword evidence="3" id="KW-0732">Signal</keyword>
<name>A0ABW1EWU0_9ACTN</name>
<evidence type="ECO:0000256" key="7">
    <source>
        <dbReference type="SAM" id="MobiDB-lite"/>
    </source>
</evidence>
<evidence type="ECO:0000256" key="2">
    <source>
        <dbReference type="ARBA" id="ARBA00012247"/>
    </source>
</evidence>
<comment type="caution">
    <text evidence="9">The sequence shown here is derived from an EMBL/GenBank/DDBJ whole genome shotgun (WGS) entry which is preliminary data.</text>
</comment>
<dbReference type="PROSITE" id="PS51318">
    <property type="entry name" value="TAT"/>
    <property type="match status" value="1"/>
</dbReference>
<proteinExistence type="inferred from homology"/>
<dbReference type="InterPro" id="IPR006311">
    <property type="entry name" value="TAT_signal"/>
</dbReference>
<dbReference type="PANTHER" id="PTHR43620:SF7">
    <property type="entry name" value="GLYCEROPHOSPHODIESTER PHOSPHODIESTERASE GDPD5-RELATED"/>
    <property type="match status" value="1"/>
</dbReference>
<dbReference type="CDD" id="cd08602">
    <property type="entry name" value="GDPD_ScGlpQ1_like"/>
    <property type="match status" value="1"/>
</dbReference>
<keyword evidence="4" id="KW-0319">Glycerol metabolism</keyword>
<keyword evidence="5" id="KW-0378">Hydrolase</keyword>
<evidence type="ECO:0000256" key="1">
    <source>
        <dbReference type="ARBA" id="ARBA00007277"/>
    </source>
</evidence>
<reference evidence="10" key="1">
    <citation type="journal article" date="2019" name="Int. J. Syst. Evol. Microbiol.">
        <title>The Global Catalogue of Microorganisms (GCM) 10K type strain sequencing project: providing services to taxonomists for standard genome sequencing and annotation.</title>
        <authorList>
            <consortium name="The Broad Institute Genomics Platform"/>
            <consortium name="The Broad Institute Genome Sequencing Center for Infectious Disease"/>
            <person name="Wu L."/>
            <person name="Ma J."/>
        </authorList>
    </citation>
    <scope>NUCLEOTIDE SEQUENCE [LARGE SCALE GENOMIC DNA]</scope>
    <source>
        <strain evidence="10">CGMCC 4.1469</strain>
    </source>
</reference>
<feature type="compositionally biased region" description="Low complexity" evidence="7">
    <location>
        <begin position="10"/>
        <end position="19"/>
    </location>
</feature>
<dbReference type="PROSITE" id="PS51704">
    <property type="entry name" value="GP_PDE"/>
    <property type="match status" value="1"/>
</dbReference>
<feature type="region of interest" description="Disordered" evidence="7">
    <location>
        <begin position="46"/>
        <end position="106"/>
    </location>
</feature>
<dbReference type="Gene3D" id="3.20.20.190">
    <property type="entry name" value="Phosphatidylinositol (PI) phosphodiesterase"/>
    <property type="match status" value="1"/>
</dbReference>
<evidence type="ECO:0000256" key="3">
    <source>
        <dbReference type="ARBA" id="ARBA00022729"/>
    </source>
</evidence>
<dbReference type="InterPro" id="IPR030395">
    <property type="entry name" value="GP_PDE_dom"/>
</dbReference>
<organism evidence="9 10">
    <name type="scientific">Kitasatospora aburaviensis</name>
    <dbReference type="NCBI Taxonomy" id="67265"/>
    <lineage>
        <taxon>Bacteria</taxon>
        <taxon>Bacillati</taxon>
        <taxon>Actinomycetota</taxon>
        <taxon>Actinomycetes</taxon>
        <taxon>Kitasatosporales</taxon>
        <taxon>Streptomycetaceae</taxon>
        <taxon>Kitasatospora</taxon>
    </lineage>
</organism>
<evidence type="ECO:0000313" key="9">
    <source>
        <dbReference type="EMBL" id="MFC5885159.1"/>
    </source>
</evidence>
<accession>A0ABW1EWU0</accession>
<comment type="catalytic activity">
    <reaction evidence="6">
        <text>a sn-glycero-3-phosphodiester + H2O = an alcohol + sn-glycerol 3-phosphate + H(+)</text>
        <dbReference type="Rhea" id="RHEA:12969"/>
        <dbReference type="ChEBI" id="CHEBI:15377"/>
        <dbReference type="ChEBI" id="CHEBI:15378"/>
        <dbReference type="ChEBI" id="CHEBI:30879"/>
        <dbReference type="ChEBI" id="CHEBI:57597"/>
        <dbReference type="ChEBI" id="CHEBI:83408"/>
        <dbReference type="EC" id="3.1.4.46"/>
    </reaction>
</comment>
<dbReference type="EC" id="3.1.4.46" evidence="2"/>
<evidence type="ECO:0000313" key="10">
    <source>
        <dbReference type="Proteomes" id="UP001596067"/>
    </source>
</evidence>
<feature type="region of interest" description="Disordered" evidence="7">
    <location>
        <begin position="1"/>
        <end position="21"/>
    </location>
</feature>
<dbReference type="InterPro" id="IPR017946">
    <property type="entry name" value="PLC-like_Pdiesterase_TIM-brl"/>
</dbReference>
<dbReference type="EMBL" id="JBHSOD010000008">
    <property type="protein sequence ID" value="MFC5885159.1"/>
    <property type="molecule type" value="Genomic_DNA"/>
</dbReference>